<feature type="compositionally biased region" description="Basic and acidic residues" evidence="1">
    <location>
        <begin position="20"/>
        <end position="42"/>
    </location>
</feature>
<organism evidence="2 3">
    <name type="scientific">Bionectria ochroleuca</name>
    <name type="common">Gliocladium roseum</name>
    <dbReference type="NCBI Taxonomy" id="29856"/>
    <lineage>
        <taxon>Eukaryota</taxon>
        <taxon>Fungi</taxon>
        <taxon>Dikarya</taxon>
        <taxon>Ascomycota</taxon>
        <taxon>Pezizomycotina</taxon>
        <taxon>Sordariomycetes</taxon>
        <taxon>Hypocreomycetidae</taxon>
        <taxon>Hypocreales</taxon>
        <taxon>Bionectriaceae</taxon>
        <taxon>Clonostachys</taxon>
    </lineage>
</organism>
<evidence type="ECO:0000313" key="2">
    <source>
        <dbReference type="EMBL" id="VUC26565.1"/>
    </source>
</evidence>
<evidence type="ECO:0000256" key="1">
    <source>
        <dbReference type="SAM" id="MobiDB-lite"/>
    </source>
</evidence>
<name>A0ABY6U8D0_BIOOC</name>
<keyword evidence="3" id="KW-1185">Reference proteome</keyword>
<protein>
    <submittedName>
        <fullName evidence="2">Uncharacterized protein</fullName>
    </submittedName>
</protein>
<feature type="region of interest" description="Disordered" evidence="1">
    <location>
        <begin position="15"/>
        <end position="60"/>
    </location>
</feature>
<dbReference type="Proteomes" id="UP000766486">
    <property type="component" value="Unassembled WGS sequence"/>
</dbReference>
<feature type="region of interest" description="Disordered" evidence="1">
    <location>
        <begin position="84"/>
        <end position="114"/>
    </location>
</feature>
<proteinExistence type="predicted"/>
<comment type="caution">
    <text evidence="2">The sequence shown here is derived from an EMBL/GenBank/DDBJ whole genome shotgun (WGS) entry which is preliminary data.</text>
</comment>
<evidence type="ECO:0000313" key="3">
    <source>
        <dbReference type="Proteomes" id="UP000766486"/>
    </source>
</evidence>
<accession>A0ABY6U8D0</accession>
<gene>
    <name evidence="2" type="ORF">CLO192961_LOCUS192622</name>
</gene>
<reference evidence="2 3" key="1">
    <citation type="submission" date="2019-06" db="EMBL/GenBank/DDBJ databases">
        <authorList>
            <person name="Broberg M."/>
        </authorList>
    </citation>
    <scope>NUCLEOTIDE SEQUENCE [LARGE SCALE GENOMIC DNA]</scope>
</reference>
<sequence length="145" mass="15856">MQVSNFLFVAASLSRPPLGKSDDVAPCDKTELSANAEQDKLEAKRKRHAKHHAKHSKKNKCNSHVLDVDVMNCTTIPMLMILQQKQEQQKKDQAPPPQEPGLGEHHKEMQHHHGKDAAKKVGNAIMFGAGATAGSDAVQGIVKNL</sequence>
<feature type="compositionally biased region" description="Basic residues" evidence="1">
    <location>
        <begin position="43"/>
        <end position="60"/>
    </location>
</feature>
<dbReference type="EMBL" id="CABFNS010000753">
    <property type="protein sequence ID" value="VUC26565.1"/>
    <property type="molecule type" value="Genomic_DNA"/>
</dbReference>